<evidence type="ECO:0000313" key="2">
    <source>
        <dbReference type="EMBL" id="ETV69553.1"/>
    </source>
</evidence>
<dbReference type="GeneID" id="20816785"/>
<sequence>MYRRGNTLVAQEDLLVCEDTPWTKETPWTEEVSTSHPRHHDSLYDPSDGQDVQRKENNKGRRFCFIVSIIDSPAMNCRVLALDIFRGGNSQAKELKDYHVMFNYEYFIKLFESLLNELAALGI</sequence>
<evidence type="ECO:0000256" key="1">
    <source>
        <dbReference type="SAM" id="MobiDB-lite"/>
    </source>
</evidence>
<reference evidence="2" key="1">
    <citation type="submission" date="2013-12" db="EMBL/GenBank/DDBJ databases">
        <title>The Genome Sequence of Aphanomyces astaci APO3.</title>
        <authorList>
            <consortium name="The Broad Institute Genomics Platform"/>
            <person name="Russ C."/>
            <person name="Tyler B."/>
            <person name="van West P."/>
            <person name="Dieguez-Uribeondo J."/>
            <person name="Young S.K."/>
            <person name="Zeng Q."/>
            <person name="Gargeya S."/>
            <person name="Fitzgerald M."/>
            <person name="Abouelleil A."/>
            <person name="Alvarado L."/>
            <person name="Chapman S.B."/>
            <person name="Gainer-Dewar J."/>
            <person name="Goldberg J."/>
            <person name="Griggs A."/>
            <person name="Gujja S."/>
            <person name="Hansen M."/>
            <person name="Howarth C."/>
            <person name="Imamovic A."/>
            <person name="Ireland A."/>
            <person name="Larimer J."/>
            <person name="McCowan C."/>
            <person name="Murphy C."/>
            <person name="Pearson M."/>
            <person name="Poon T.W."/>
            <person name="Priest M."/>
            <person name="Roberts A."/>
            <person name="Saif S."/>
            <person name="Shea T."/>
            <person name="Sykes S."/>
            <person name="Wortman J."/>
            <person name="Nusbaum C."/>
            <person name="Birren B."/>
        </authorList>
    </citation>
    <scope>NUCLEOTIDE SEQUENCE [LARGE SCALE GENOMIC DNA]</scope>
    <source>
        <strain evidence="2">APO3</strain>
    </source>
</reference>
<name>W4FSG7_APHAT</name>
<protein>
    <submittedName>
        <fullName evidence="2">Uncharacterized protein</fullName>
    </submittedName>
</protein>
<accession>W4FSG7</accession>
<proteinExistence type="predicted"/>
<dbReference type="OrthoDB" id="78630at2759"/>
<gene>
    <name evidence="2" type="ORF">H257_14789</name>
</gene>
<dbReference type="RefSeq" id="XP_009840977.1">
    <property type="nucleotide sequence ID" value="XM_009842675.1"/>
</dbReference>
<dbReference type="AlphaFoldDB" id="W4FSG7"/>
<dbReference type="VEuPathDB" id="FungiDB:H257_14789"/>
<feature type="region of interest" description="Disordered" evidence="1">
    <location>
        <begin position="26"/>
        <end position="55"/>
    </location>
</feature>
<dbReference type="EMBL" id="KI913175">
    <property type="protein sequence ID" value="ETV69553.1"/>
    <property type="molecule type" value="Genomic_DNA"/>
</dbReference>
<organism evidence="2">
    <name type="scientific">Aphanomyces astaci</name>
    <name type="common">Crayfish plague agent</name>
    <dbReference type="NCBI Taxonomy" id="112090"/>
    <lineage>
        <taxon>Eukaryota</taxon>
        <taxon>Sar</taxon>
        <taxon>Stramenopiles</taxon>
        <taxon>Oomycota</taxon>
        <taxon>Saprolegniomycetes</taxon>
        <taxon>Saprolegniales</taxon>
        <taxon>Verrucalvaceae</taxon>
        <taxon>Aphanomyces</taxon>
    </lineage>
</organism>